<dbReference type="Gene3D" id="2.180.10.10">
    <property type="entry name" value="RHS repeat-associated core"/>
    <property type="match status" value="1"/>
</dbReference>
<name>A0A5E7M8A9_PSEFL</name>
<accession>A0A5E7M8A9</accession>
<feature type="region of interest" description="Disordered" evidence="1">
    <location>
        <begin position="131"/>
        <end position="167"/>
    </location>
</feature>
<dbReference type="NCBIfam" id="TIGR03696">
    <property type="entry name" value="Rhs_assc_core"/>
    <property type="match status" value="1"/>
</dbReference>
<dbReference type="InterPro" id="IPR022385">
    <property type="entry name" value="Rhs_assc_core"/>
</dbReference>
<dbReference type="Proteomes" id="UP000349468">
    <property type="component" value="Unassembled WGS sequence"/>
</dbReference>
<evidence type="ECO:0000256" key="1">
    <source>
        <dbReference type="SAM" id="MobiDB-lite"/>
    </source>
</evidence>
<dbReference type="RefSeq" id="WP_154912760.1">
    <property type="nucleotide sequence ID" value="NZ_CABVIK010000012.1"/>
</dbReference>
<dbReference type="SUPFAM" id="SSF56399">
    <property type="entry name" value="ADP-ribosylation"/>
    <property type="match status" value="1"/>
</dbReference>
<sequence length="295" mass="33020">MEDELEQRAADYLSSVLGFNGERIDPVLGGYHLGNGYRLYSPSLRRFTSPDSMSPFGKGGINPYAYCESDPINNTDPTGHHLGWLNVMDDMGEAALGFALDDPELDVEVFGNAAHEPLSVYINKETAKNPTKAEPTFAHSPRSVHSTPQTIPYAIKKPPSQPSPWTAEGKRIKFSTSGYRADGARFVEKYKAEIGYDATPISTLFEKGYHTRYDKVPFIPYDNASIERSMVNFKGFDQLPTSIADPKQDILSHLNSLFHDENTEIHRKNVLAEKVANDIVAREQQWGEEPVRPRL</sequence>
<evidence type="ECO:0008006" key="4">
    <source>
        <dbReference type="Google" id="ProtNLM"/>
    </source>
</evidence>
<reference evidence="2 3" key="1">
    <citation type="submission" date="2019-09" db="EMBL/GenBank/DDBJ databases">
        <authorList>
            <person name="Chandra G."/>
            <person name="Truman W A."/>
        </authorList>
    </citation>
    <scope>NUCLEOTIDE SEQUENCE [LARGE SCALE GENOMIC DNA]</scope>
    <source>
        <strain evidence="2">PS870</strain>
    </source>
</reference>
<evidence type="ECO:0000313" key="2">
    <source>
        <dbReference type="EMBL" id="VVP17284.1"/>
    </source>
</evidence>
<evidence type="ECO:0000313" key="3">
    <source>
        <dbReference type="Proteomes" id="UP000349468"/>
    </source>
</evidence>
<dbReference type="AlphaFoldDB" id="A0A5E7M8A9"/>
<protein>
    <recommendedName>
        <fullName evidence="4">RHS repeat-associated core domain-containing protein</fullName>
    </recommendedName>
</protein>
<proteinExistence type="predicted"/>
<gene>
    <name evidence="2" type="ORF">PS870_03626</name>
</gene>
<dbReference type="EMBL" id="CABVIK010000012">
    <property type="protein sequence ID" value="VVP17284.1"/>
    <property type="molecule type" value="Genomic_DNA"/>
</dbReference>
<organism evidence="2 3">
    <name type="scientific">Pseudomonas fluorescens</name>
    <dbReference type="NCBI Taxonomy" id="294"/>
    <lineage>
        <taxon>Bacteria</taxon>
        <taxon>Pseudomonadati</taxon>
        <taxon>Pseudomonadota</taxon>
        <taxon>Gammaproteobacteria</taxon>
        <taxon>Pseudomonadales</taxon>
        <taxon>Pseudomonadaceae</taxon>
        <taxon>Pseudomonas</taxon>
    </lineage>
</organism>